<dbReference type="EMBL" id="SMRS01000007">
    <property type="protein sequence ID" value="KAA0874066.1"/>
    <property type="molecule type" value="Genomic_DNA"/>
</dbReference>
<dbReference type="OrthoDB" id="6089296at2"/>
<dbReference type="PROSITE" id="PS50801">
    <property type="entry name" value="STAS"/>
    <property type="match status" value="1"/>
</dbReference>
<dbReference type="RefSeq" id="WP_149391298.1">
    <property type="nucleotide sequence ID" value="NZ_SMRS01000007.1"/>
</dbReference>
<dbReference type="InterPro" id="IPR036513">
    <property type="entry name" value="STAS_dom_sf"/>
</dbReference>
<dbReference type="AlphaFoldDB" id="A0A5A9W014"/>
<gene>
    <name evidence="2" type="ORF">E1H14_09810</name>
</gene>
<evidence type="ECO:0000313" key="3">
    <source>
        <dbReference type="Proteomes" id="UP000325302"/>
    </source>
</evidence>
<evidence type="ECO:0000313" key="2">
    <source>
        <dbReference type="EMBL" id="KAA0874066.1"/>
    </source>
</evidence>
<name>A0A5A9W014_9GAMM</name>
<dbReference type="SUPFAM" id="SSF52091">
    <property type="entry name" value="SpoIIaa-like"/>
    <property type="match status" value="1"/>
</dbReference>
<keyword evidence="3" id="KW-1185">Reference proteome</keyword>
<dbReference type="InterPro" id="IPR058548">
    <property type="entry name" value="MlaB-like_STAS"/>
</dbReference>
<sequence length="96" mass="10595">MSKVELMAAGQIRVEGDLLFSTVVPIREQLVRLLRDQAGEVKVDFSAVGRVDSSALSLWLCCERQAKQQGLKLNAQAVPQDLMSIARLVGFETDLH</sequence>
<dbReference type="InterPro" id="IPR002645">
    <property type="entry name" value="STAS_dom"/>
</dbReference>
<accession>A0A5A9W014</accession>
<evidence type="ECO:0000259" key="1">
    <source>
        <dbReference type="PROSITE" id="PS50801"/>
    </source>
</evidence>
<dbReference type="Proteomes" id="UP000325302">
    <property type="component" value="Unassembled WGS sequence"/>
</dbReference>
<reference evidence="2 3" key="1">
    <citation type="submission" date="2019-03" db="EMBL/GenBank/DDBJ databases">
        <title>Nitrincola sp. nov. isolated from an Indian soda lake.</title>
        <authorList>
            <person name="Joshi A."/>
            <person name="Thite S.V."/>
            <person name="Joseph N."/>
            <person name="Dhotre D."/>
            <person name="Moorthy M."/>
            <person name="Shouche Y.S."/>
        </authorList>
    </citation>
    <scope>NUCLEOTIDE SEQUENCE [LARGE SCALE GENOMIC DNA]</scope>
    <source>
        <strain evidence="2 3">MEB193</strain>
    </source>
</reference>
<dbReference type="Pfam" id="PF13466">
    <property type="entry name" value="STAS_2"/>
    <property type="match status" value="1"/>
</dbReference>
<dbReference type="Gene3D" id="3.30.750.24">
    <property type="entry name" value="STAS domain"/>
    <property type="match status" value="1"/>
</dbReference>
<comment type="caution">
    <text evidence="2">The sequence shown here is derived from an EMBL/GenBank/DDBJ whole genome shotgun (WGS) entry which is preliminary data.</text>
</comment>
<proteinExistence type="predicted"/>
<protein>
    <submittedName>
        <fullName evidence="2">STAS domain-containing protein</fullName>
    </submittedName>
</protein>
<feature type="domain" description="STAS" evidence="1">
    <location>
        <begin position="12"/>
        <end position="96"/>
    </location>
</feature>
<dbReference type="CDD" id="cd07043">
    <property type="entry name" value="STAS_anti-anti-sigma_factors"/>
    <property type="match status" value="1"/>
</dbReference>
<organism evidence="2 3">
    <name type="scientific">Nitrincola tapanii</name>
    <dbReference type="NCBI Taxonomy" id="1708751"/>
    <lineage>
        <taxon>Bacteria</taxon>
        <taxon>Pseudomonadati</taxon>
        <taxon>Pseudomonadota</taxon>
        <taxon>Gammaproteobacteria</taxon>
        <taxon>Oceanospirillales</taxon>
        <taxon>Oceanospirillaceae</taxon>
        <taxon>Nitrincola</taxon>
    </lineage>
</organism>